<evidence type="ECO:0000259" key="7">
    <source>
        <dbReference type="Pfam" id="PF00924"/>
    </source>
</evidence>
<dbReference type="SUPFAM" id="SSF82861">
    <property type="entry name" value="Mechanosensitive channel protein MscS (YggB), transmembrane region"/>
    <property type="match status" value="1"/>
</dbReference>
<dbReference type="InterPro" id="IPR006685">
    <property type="entry name" value="MscS_channel_2nd"/>
</dbReference>
<dbReference type="PANTHER" id="PTHR30566">
    <property type="entry name" value="YNAI-RELATED MECHANOSENSITIVE ION CHANNEL"/>
    <property type="match status" value="1"/>
</dbReference>
<keyword evidence="9" id="KW-1185">Reference proteome</keyword>
<dbReference type="Pfam" id="PF00924">
    <property type="entry name" value="MS_channel_2nd"/>
    <property type="match status" value="1"/>
</dbReference>
<dbReference type="Gene3D" id="1.10.287.1260">
    <property type="match status" value="1"/>
</dbReference>
<feature type="transmembrane region" description="Helical" evidence="6">
    <location>
        <begin position="12"/>
        <end position="32"/>
    </location>
</feature>
<evidence type="ECO:0000313" key="9">
    <source>
        <dbReference type="Proteomes" id="UP000029079"/>
    </source>
</evidence>
<dbReference type="KEGG" id="wci:WS105_0169"/>
<dbReference type="EMBL" id="CP009223">
    <property type="protein sequence ID" value="AIM62422.1"/>
    <property type="molecule type" value="Genomic_DNA"/>
</dbReference>
<keyword evidence="4 6" id="KW-1133">Transmembrane helix</keyword>
<dbReference type="SUPFAM" id="SSF50182">
    <property type="entry name" value="Sm-like ribonucleoproteins"/>
    <property type="match status" value="1"/>
</dbReference>
<keyword evidence="3 6" id="KW-0812">Transmembrane</keyword>
<accession>A0A075TUA7</accession>
<name>A0A075TUA7_9LACO</name>
<dbReference type="PANTHER" id="PTHR30566:SF5">
    <property type="entry name" value="MECHANOSENSITIVE ION CHANNEL PROTEIN 1, MITOCHONDRIAL-RELATED"/>
    <property type="match status" value="1"/>
</dbReference>
<dbReference type="RefSeq" id="WP_009495499.1">
    <property type="nucleotide sequence ID" value="NZ_CP009223.1"/>
</dbReference>
<evidence type="ECO:0000256" key="2">
    <source>
        <dbReference type="ARBA" id="ARBA00008017"/>
    </source>
</evidence>
<sequence>MQNVVMNWIEENMMFVSGIEAISIIIGGWFLGKYVVRWVYRAVLNRLDEKRMVAKLLTALIVPTSWLIYLTSFWIAAYTLQLPKGVMVIIGKLAITILAILIGVTFYRVVPALFGAVNKVGNHLDVDIDELVSPFMTHILQATVVIIDFFVVFAIWGINVGALFTGVGLAGLAVSMAAQDQIRNLLGGVVIITEKPFTIGDKIQSPSVLGVVEDITFRSTRLRTPNGDLQVVPNATLSNEPIENLSRVDVPHVTLHFLLKNDTTKPQIDKLFTSILSFLREDDRFMAKHMEYDVSVSEITSEGIKISVNGPLSEIGANNVGKTKNDLNIAILNLVETQGLHFA</sequence>
<feature type="transmembrane region" description="Helical" evidence="6">
    <location>
        <begin position="53"/>
        <end position="77"/>
    </location>
</feature>
<comment type="similarity">
    <text evidence="2">Belongs to the MscS (TC 1.A.23) family.</text>
</comment>
<feature type="domain" description="Mechanosensitive ion channel MscS" evidence="7">
    <location>
        <begin position="182"/>
        <end position="247"/>
    </location>
</feature>
<reference evidence="8 9" key="1">
    <citation type="journal article" date="2014" name="Genome Announc.">
        <title>Complete Genome Sequences of Fish Pathogenic Weissella ceti Strains WS74 and WS105.</title>
        <authorList>
            <person name="Figueiredo H.C."/>
            <person name="Leal C.A."/>
            <person name="Dorella F.A."/>
            <person name="Carvalho A.F."/>
            <person name="Soares S.C."/>
            <person name="Pereira F.L."/>
            <person name="Azevedo V.A."/>
        </authorList>
    </citation>
    <scope>NUCLEOTIDE SEQUENCE [LARGE SCALE GENOMIC DNA]</scope>
    <source>
        <strain evidence="8 9">WS74</strain>
    </source>
</reference>
<protein>
    <submittedName>
        <fullName evidence="8">Small mechanosensitive channel</fullName>
    </submittedName>
</protein>
<proteinExistence type="inferred from homology"/>
<reference evidence="9" key="2">
    <citation type="submission" date="2014-08" db="EMBL/GenBank/DDBJ databases">
        <title>Complete genome of Weissella ceti strain WS74 isolated from diseased rainbow trout in Brazil.</title>
        <authorList>
            <person name="Figueiredo H.C.P."/>
            <person name="Leal C.A.G."/>
            <person name="Pereira F.L."/>
            <person name="Soares S.C."/>
            <person name="Dorella F.A."/>
            <person name="Carvalho A.F."/>
            <person name="Azevedo V.A.C."/>
        </authorList>
    </citation>
    <scope>NUCLEOTIDE SEQUENCE [LARGE SCALE GENOMIC DNA]</scope>
    <source>
        <strain evidence="9">WS74</strain>
    </source>
</reference>
<keyword evidence="5 6" id="KW-0472">Membrane</keyword>
<dbReference type="InterPro" id="IPR010920">
    <property type="entry name" value="LSM_dom_sf"/>
</dbReference>
<evidence type="ECO:0000256" key="5">
    <source>
        <dbReference type="ARBA" id="ARBA00023136"/>
    </source>
</evidence>
<dbReference type="GO" id="GO:0055085">
    <property type="term" value="P:transmembrane transport"/>
    <property type="evidence" value="ECO:0007669"/>
    <property type="project" value="InterPro"/>
</dbReference>
<dbReference type="KEGG" id="wct:WS74_0170"/>
<dbReference type="KEGG" id="wce:WS08_0170"/>
<dbReference type="AlphaFoldDB" id="A0A075TUA7"/>
<dbReference type="PATRIC" id="fig|759620.7.peg.157"/>
<dbReference type="OrthoDB" id="9809206at2"/>
<dbReference type="InterPro" id="IPR023408">
    <property type="entry name" value="MscS_beta-dom_sf"/>
</dbReference>
<feature type="transmembrane region" description="Helical" evidence="6">
    <location>
        <begin position="131"/>
        <end position="156"/>
    </location>
</feature>
<organism evidence="8 9">
    <name type="scientific">Weissella ceti</name>
    <dbReference type="NCBI Taxonomy" id="759620"/>
    <lineage>
        <taxon>Bacteria</taxon>
        <taxon>Bacillati</taxon>
        <taxon>Bacillota</taxon>
        <taxon>Bacilli</taxon>
        <taxon>Lactobacillales</taxon>
        <taxon>Lactobacillaceae</taxon>
        <taxon>Weissella</taxon>
    </lineage>
</organism>
<dbReference type="Proteomes" id="UP000029079">
    <property type="component" value="Chromosome"/>
</dbReference>
<dbReference type="GO" id="GO:0016020">
    <property type="term" value="C:membrane"/>
    <property type="evidence" value="ECO:0007669"/>
    <property type="project" value="UniProtKB-SubCell"/>
</dbReference>
<dbReference type="STRING" id="759620.WS105_0169"/>
<gene>
    <name evidence="8" type="ORF">WS74_0170</name>
</gene>
<feature type="transmembrane region" description="Helical" evidence="6">
    <location>
        <begin position="89"/>
        <end position="110"/>
    </location>
</feature>
<evidence type="ECO:0000256" key="4">
    <source>
        <dbReference type="ARBA" id="ARBA00022989"/>
    </source>
</evidence>
<comment type="subcellular location">
    <subcellularLocation>
        <location evidence="1">Membrane</location>
        <topology evidence="1">Multi-pass membrane protein</topology>
    </subcellularLocation>
</comment>
<evidence type="ECO:0000313" key="8">
    <source>
        <dbReference type="EMBL" id="AIM62422.1"/>
    </source>
</evidence>
<dbReference type="InterPro" id="IPR011014">
    <property type="entry name" value="MscS_channel_TM-2"/>
</dbReference>
<evidence type="ECO:0000256" key="1">
    <source>
        <dbReference type="ARBA" id="ARBA00004141"/>
    </source>
</evidence>
<evidence type="ECO:0000256" key="6">
    <source>
        <dbReference type="SAM" id="Phobius"/>
    </source>
</evidence>
<evidence type="ECO:0000256" key="3">
    <source>
        <dbReference type="ARBA" id="ARBA00022692"/>
    </source>
</evidence>
<dbReference type="Gene3D" id="2.30.30.60">
    <property type="match status" value="1"/>
</dbReference>